<evidence type="ECO:0000313" key="4">
    <source>
        <dbReference type="Proteomes" id="UP000054248"/>
    </source>
</evidence>
<dbReference type="EMBL" id="KN822999">
    <property type="protein sequence ID" value="KIO28060.1"/>
    <property type="molecule type" value="Genomic_DNA"/>
</dbReference>
<name>A0A0C3QBV2_9AGAM</name>
<sequence>MNQLSVDHVVLLAPREDLEAYRASILASLPDNEATRLFFSMENIKQWLETEKYLHFLSQQRKSENLSHSPTLEPTTTMTDEPANSRIRPELSRQTLQDSPESSARSDAGKPKRPLSTRATHEEPSKKRRSLGGQQLPEGAHRLTQRSTARTLITITNVPDTLDVPQDQTSHSAAQIWYLLKLTDHPLYGQDGKHKEMRMESVIRALDSWGSGKKGSGGGESKKSQISWPGMDQKIACRRIDLQCNGAMVCPRFGDFFHEYERYKSDPEKLHEIYEALQEQRRAENTTIRLKSITFYNMVEEKAASCPKEGCNGRPLVKTHVKEINGFSRFIGCSNWSPANRKDHIFIPWEKGVDPDVVGQLLLTGGFIGDATLTTPKCAFWQHPNDKLKTCSLPHLVNGQVVRGQLQEHKCPTRLTIYAPADDMISFREALVCIMNPHSHCNFPSTKLSPDAKALAAEAITAHGTLGATTLKVKTAPTTTQLTGGKSLQEVHPGFLNARRLQEMVKKARTTAHPEGEEWIGLCNQREKDRQLPFEKQYIQACHAEGDIQLCIAMYPAQARIFHLADYLVIDYTFKRIYGDLNEWEIVVWHPSHNERTTVGRFLCNKQNREAFRLLWRKLFETVDRLTGRPLHYAVIHKSGTLKGHCLDAEAAQVQGLADELVFQVKTADPADLALTVDWQSMTNDKLGNYLAQLVTKLCTAHYNRDVDAIAGASDEDKRIIKNFPYLKTEHNVKDFYIWCLDHHVPGVLNWYKNKVPYPWYFSGYNQNVSPMPYEHWIAVPWHTNEAESAHPLSNRLGGTQLTALAAIEQSRKMDGDVMRAFSARDSQAIPSKKTLIGRLSHNTNRRISTLKKVEEKQARNTELQQLETERAQNQERNKMINAAIKSLKADAKNGKKGKSASAGSSTPSTSARRAPPSLMDSPSVDSPSVVPTLPGNRPCPDLPANFSSYTPAFQSPNTAFAFLSPPYTPSATADALSEARPGATSSPSQSRNALYHTDFTLSDDFDITFS</sequence>
<evidence type="ECO:0000313" key="3">
    <source>
        <dbReference type="EMBL" id="KIO28060.1"/>
    </source>
</evidence>
<dbReference type="Proteomes" id="UP000054248">
    <property type="component" value="Unassembled WGS sequence"/>
</dbReference>
<feature type="region of interest" description="Disordered" evidence="2">
    <location>
        <begin position="208"/>
        <end position="227"/>
    </location>
</feature>
<feature type="compositionally biased region" description="Low complexity" evidence="2">
    <location>
        <begin position="900"/>
        <end position="933"/>
    </location>
</feature>
<evidence type="ECO:0000256" key="2">
    <source>
        <dbReference type="SAM" id="MobiDB-lite"/>
    </source>
</evidence>
<feature type="coiled-coil region" evidence="1">
    <location>
        <begin position="857"/>
        <end position="884"/>
    </location>
</feature>
<reference evidence="3 4" key="1">
    <citation type="submission" date="2014-04" db="EMBL/GenBank/DDBJ databases">
        <authorList>
            <consortium name="DOE Joint Genome Institute"/>
            <person name="Kuo A."/>
            <person name="Girlanda M."/>
            <person name="Perotto S."/>
            <person name="Kohler A."/>
            <person name="Nagy L.G."/>
            <person name="Floudas D."/>
            <person name="Copeland A."/>
            <person name="Barry K.W."/>
            <person name="Cichocki N."/>
            <person name="Veneault-Fourrey C."/>
            <person name="LaButti K."/>
            <person name="Lindquist E.A."/>
            <person name="Lipzen A."/>
            <person name="Lundell T."/>
            <person name="Morin E."/>
            <person name="Murat C."/>
            <person name="Sun H."/>
            <person name="Tunlid A."/>
            <person name="Henrissat B."/>
            <person name="Grigoriev I.V."/>
            <person name="Hibbett D.S."/>
            <person name="Martin F."/>
            <person name="Nordberg H.P."/>
            <person name="Cantor M.N."/>
            <person name="Hua S.X."/>
        </authorList>
    </citation>
    <scope>NUCLEOTIDE SEQUENCE [LARGE SCALE GENOMIC DNA]</scope>
    <source>
        <strain evidence="3 4">MUT 4182</strain>
    </source>
</reference>
<keyword evidence="4" id="KW-1185">Reference proteome</keyword>
<organism evidence="3 4">
    <name type="scientific">Tulasnella calospora MUT 4182</name>
    <dbReference type="NCBI Taxonomy" id="1051891"/>
    <lineage>
        <taxon>Eukaryota</taxon>
        <taxon>Fungi</taxon>
        <taxon>Dikarya</taxon>
        <taxon>Basidiomycota</taxon>
        <taxon>Agaricomycotina</taxon>
        <taxon>Agaricomycetes</taxon>
        <taxon>Cantharellales</taxon>
        <taxon>Tulasnellaceae</taxon>
        <taxon>Tulasnella</taxon>
    </lineage>
</organism>
<protein>
    <submittedName>
        <fullName evidence="3">Uncharacterized protein</fullName>
    </submittedName>
</protein>
<feature type="region of interest" description="Disordered" evidence="2">
    <location>
        <begin position="59"/>
        <end position="148"/>
    </location>
</feature>
<keyword evidence="1" id="KW-0175">Coiled coil</keyword>
<dbReference type="AlphaFoldDB" id="A0A0C3QBV2"/>
<feature type="region of interest" description="Disordered" evidence="2">
    <location>
        <begin position="890"/>
        <end position="933"/>
    </location>
</feature>
<gene>
    <name evidence="3" type="ORF">M407DRAFT_22692</name>
</gene>
<feature type="compositionally biased region" description="Polar residues" evidence="2">
    <location>
        <begin position="92"/>
        <end position="105"/>
    </location>
</feature>
<evidence type="ECO:0000256" key="1">
    <source>
        <dbReference type="SAM" id="Coils"/>
    </source>
</evidence>
<proteinExistence type="predicted"/>
<dbReference type="OrthoDB" id="3267196at2759"/>
<accession>A0A0C3QBV2</accession>
<feature type="region of interest" description="Disordered" evidence="2">
    <location>
        <begin position="971"/>
        <end position="992"/>
    </location>
</feature>
<reference evidence="4" key="2">
    <citation type="submission" date="2015-01" db="EMBL/GenBank/DDBJ databases">
        <title>Evolutionary Origins and Diversification of the Mycorrhizal Mutualists.</title>
        <authorList>
            <consortium name="DOE Joint Genome Institute"/>
            <consortium name="Mycorrhizal Genomics Consortium"/>
            <person name="Kohler A."/>
            <person name="Kuo A."/>
            <person name="Nagy L.G."/>
            <person name="Floudas D."/>
            <person name="Copeland A."/>
            <person name="Barry K.W."/>
            <person name="Cichocki N."/>
            <person name="Veneault-Fourrey C."/>
            <person name="LaButti K."/>
            <person name="Lindquist E.A."/>
            <person name="Lipzen A."/>
            <person name="Lundell T."/>
            <person name="Morin E."/>
            <person name="Murat C."/>
            <person name="Riley R."/>
            <person name="Ohm R."/>
            <person name="Sun H."/>
            <person name="Tunlid A."/>
            <person name="Henrissat B."/>
            <person name="Grigoriev I.V."/>
            <person name="Hibbett D.S."/>
            <person name="Martin F."/>
        </authorList>
    </citation>
    <scope>NUCLEOTIDE SEQUENCE [LARGE SCALE GENOMIC DNA]</scope>
    <source>
        <strain evidence="4">MUT 4182</strain>
    </source>
</reference>
<feature type="compositionally biased region" description="Polar residues" evidence="2">
    <location>
        <begin position="66"/>
        <end position="79"/>
    </location>
</feature>
<dbReference type="HOGENOM" id="CLU_006137_0_0_1"/>